<comment type="caution">
    <text evidence="1">The sequence shown here is derived from an EMBL/GenBank/DDBJ whole genome shotgun (WGS) entry which is preliminary data.</text>
</comment>
<proteinExistence type="predicted"/>
<gene>
    <name evidence="1" type="ORF">SDC9_167898</name>
</gene>
<accession>A0A645G3Y3</accession>
<sequence>MAYGAQRFADRIASGGAGGNGRYGGALAAETDRDHARGHIGNHHRDKIGRNLSRPLFKQLFMFNHKRVDAAYAGAEIHAHAFRRDCSGNTAVRHGLAGGGNRVLRVEVCARQFKPVEILQRVKILYLGGDFDLILFGVKAGDRTYSAFSVFQIIPKGGDIITQRGDGAHPGNDDSIHSFSPYLYSLAE</sequence>
<reference evidence="1" key="1">
    <citation type="submission" date="2019-08" db="EMBL/GenBank/DDBJ databases">
        <authorList>
            <person name="Kucharzyk K."/>
            <person name="Murdoch R.W."/>
            <person name="Higgins S."/>
            <person name="Loffler F."/>
        </authorList>
    </citation>
    <scope>NUCLEOTIDE SEQUENCE</scope>
</reference>
<name>A0A645G3Y3_9ZZZZ</name>
<evidence type="ECO:0000313" key="1">
    <source>
        <dbReference type="EMBL" id="MPN20519.1"/>
    </source>
</evidence>
<organism evidence="1">
    <name type="scientific">bioreactor metagenome</name>
    <dbReference type="NCBI Taxonomy" id="1076179"/>
    <lineage>
        <taxon>unclassified sequences</taxon>
        <taxon>metagenomes</taxon>
        <taxon>ecological metagenomes</taxon>
    </lineage>
</organism>
<protein>
    <submittedName>
        <fullName evidence="1">Uncharacterized protein</fullName>
    </submittedName>
</protein>
<dbReference type="EMBL" id="VSSQ01068307">
    <property type="protein sequence ID" value="MPN20519.1"/>
    <property type="molecule type" value="Genomic_DNA"/>
</dbReference>
<dbReference type="AlphaFoldDB" id="A0A645G3Y3"/>